<feature type="transmembrane region" description="Helical" evidence="1">
    <location>
        <begin position="6"/>
        <end position="25"/>
    </location>
</feature>
<accession>A0A151AQU1</accession>
<evidence type="ECO:0000313" key="3">
    <source>
        <dbReference type="Proteomes" id="UP000075374"/>
    </source>
</evidence>
<protein>
    <submittedName>
        <fullName evidence="2">Uncharacterized protein</fullName>
    </submittedName>
</protein>
<evidence type="ECO:0000256" key="1">
    <source>
        <dbReference type="SAM" id="Phobius"/>
    </source>
</evidence>
<evidence type="ECO:0000313" key="2">
    <source>
        <dbReference type="EMBL" id="KYH30006.1"/>
    </source>
</evidence>
<dbReference type="STRING" id="1121305.CLCOL_06440"/>
<dbReference type="RefSeq" id="WP_061857563.1">
    <property type="nucleotide sequence ID" value="NZ_LTBB01000002.1"/>
</dbReference>
<reference evidence="2 3" key="1">
    <citation type="submission" date="2016-02" db="EMBL/GenBank/DDBJ databases">
        <title>Genome sequence of Clostridium colicanis DSM 13634.</title>
        <authorList>
            <person name="Poehlein A."/>
            <person name="Daniel R."/>
        </authorList>
    </citation>
    <scope>NUCLEOTIDE SEQUENCE [LARGE SCALE GENOMIC DNA]</scope>
    <source>
        <strain evidence="2 3">DSM 13634</strain>
    </source>
</reference>
<keyword evidence="3" id="KW-1185">Reference proteome</keyword>
<sequence>MTEIIIQYVLVILLILGLTYFVYLLKDKGISLKEDYYGITYTVLNFLTNEEATPENVKKILRTASKIVSYVEAVYKDETNDIKEEKALVLLREAIERLDFQNEVDEESLRYIIRLCASIMPATHKDENVGDKE</sequence>
<keyword evidence="1" id="KW-0812">Transmembrane</keyword>
<name>A0A151AQU1_9CLOT</name>
<dbReference type="PATRIC" id="fig|1121305.3.peg.650"/>
<keyword evidence="1" id="KW-1133">Transmembrane helix</keyword>
<dbReference type="AlphaFoldDB" id="A0A151AQU1"/>
<dbReference type="Proteomes" id="UP000075374">
    <property type="component" value="Unassembled WGS sequence"/>
</dbReference>
<proteinExistence type="predicted"/>
<dbReference type="EMBL" id="LTBB01000002">
    <property type="protein sequence ID" value="KYH30006.1"/>
    <property type="molecule type" value="Genomic_DNA"/>
</dbReference>
<gene>
    <name evidence="2" type="ORF">CLCOL_06440</name>
</gene>
<organism evidence="2 3">
    <name type="scientific">Clostridium colicanis DSM 13634</name>
    <dbReference type="NCBI Taxonomy" id="1121305"/>
    <lineage>
        <taxon>Bacteria</taxon>
        <taxon>Bacillati</taxon>
        <taxon>Bacillota</taxon>
        <taxon>Clostridia</taxon>
        <taxon>Eubacteriales</taxon>
        <taxon>Clostridiaceae</taxon>
        <taxon>Clostridium</taxon>
    </lineage>
</organism>
<comment type="caution">
    <text evidence="2">The sequence shown here is derived from an EMBL/GenBank/DDBJ whole genome shotgun (WGS) entry which is preliminary data.</text>
</comment>
<keyword evidence="1" id="KW-0472">Membrane</keyword>